<dbReference type="PRINTS" id="PR00335">
    <property type="entry name" value="KUPTAKETRKA"/>
</dbReference>
<evidence type="ECO:0000256" key="5">
    <source>
        <dbReference type="ARBA" id="ARBA00023065"/>
    </source>
</evidence>
<dbReference type="AlphaFoldDB" id="A0A554NAD1"/>
<dbReference type="InterPro" id="IPR036291">
    <property type="entry name" value="NAD(P)-bd_dom_sf"/>
</dbReference>
<keyword evidence="5" id="KW-0406">Ion transport</keyword>
<dbReference type="EMBL" id="QMDX01000004">
    <property type="protein sequence ID" value="TSD14333.1"/>
    <property type="molecule type" value="Genomic_DNA"/>
</dbReference>
<protein>
    <recommendedName>
        <fullName evidence="6">RCK N-terminal domain-containing protein</fullName>
    </recommendedName>
</protein>
<accession>A0A554NAD1</accession>
<dbReference type="InterPro" id="IPR006036">
    <property type="entry name" value="K_uptake_TrkA"/>
</dbReference>
<keyword evidence="3" id="KW-0633">Potassium transport</keyword>
<keyword evidence="4" id="KW-0630">Potassium</keyword>
<sequence>MTDWNALLRVGRTCSHVWARRSPTIGECSVHPVVLMHAHDLDYSLRGFGTWVYGRYTAAAPAGGMHVIVAGGGRVGSQTATHLVDQGHSVTVVESHEPTADRIPESDRIEVVLGDVISPEILERTPMERAAVFAALTGDTNANVAACYMAQTGPGSIRTVMRIGSDDEREYDDHDAIDAVVFPEAVGAENATNQILRS</sequence>
<evidence type="ECO:0000256" key="2">
    <source>
        <dbReference type="ARBA" id="ARBA00022448"/>
    </source>
</evidence>
<evidence type="ECO:0000313" key="8">
    <source>
        <dbReference type="Proteomes" id="UP000319894"/>
    </source>
</evidence>
<dbReference type="SUPFAM" id="SSF51735">
    <property type="entry name" value="NAD(P)-binding Rossmann-fold domains"/>
    <property type="match status" value="1"/>
</dbReference>
<keyword evidence="8" id="KW-1185">Reference proteome</keyword>
<evidence type="ECO:0000256" key="4">
    <source>
        <dbReference type="ARBA" id="ARBA00022958"/>
    </source>
</evidence>
<dbReference type="InterPro" id="IPR003148">
    <property type="entry name" value="RCK_N"/>
</dbReference>
<reference evidence="7 8" key="1">
    <citation type="submission" date="2018-06" db="EMBL/GenBank/DDBJ databases">
        <title>Natronomonas sp. F16-60 a new haloarchaeon isolated from a solar saltern of Isla Cristina, Huelva, Spain.</title>
        <authorList>
            <person name="Duran-Viseras A."/>
            <person name="Sanchez-Porro C."/>
            <person name="Ventosa A."/>
        </authorList>
    </citation>
    <scope>NUCLEOTIDE SEQUENCE [LARGE SCALE GENOMIC DNA]</scope>
    <source>
        <strain evidence="7 8">F16-60</strain>
    </source>
</reference>
<comment type="caution">
    <text evidence="7">The sequence shown here is derived from an EMBL/GenBank/DDBJ whole genome shotgun (WGS) entry which is preliminary data.</text>
</comment>
<dbReference type="Gene3D" id="3.40.50.720">
    <property type="entry name" value="NAD(P)-binding Rossmann-like Domain"/>
    <property type="match status" value="1"/>
</dbReference>
<dbReference type="Proteomes" id="UP000319894">
    <property type="component" value="Unassembled WGS sequence"/>
</dbReference>
<name>A0A554NAD1_9EURY</name>
<dbReference type="GO" id="GO:0015079">
    <property type="term" value="F:potassium ion transmembrane transporter activity"/>
    <property type="evidence" value="ECO:0007669"/>
    <property type="project" value="InterPro"/>
</dbReference>
<dbReference type="Pfam" id="PF02254">
    <property type="entry name" value="TrkA_N"/>
    <property type="match status" value="1"/>
</dbReference>
<proteinExistence type="predicted"/>
<evidence type="ECO:0000313" key="7">
    <source>
        <dbReference type="EMBL" id="TSD14333.1"/>
    </source>
</evidence>
<evidence type="ECO:0000256" key="1">
    <source>
        <dbReference type="ARBA" id="ARBA00003660"/>
    </source>
</evidence>
<dbReference type="InterPro" id="IPR050721">
    <property type="entry name" value="Trk_Ktr_HKT_K-transport"/>
</dbReference>
<keyword evidence="2" id="KW-0813">Transport</keyword>
<organism evidence="7 8">
    <name type="scientific">Haloglomus irregulare</name>
    <dbReference type="NCBI Taxonomy" id="2234134"/>
    <lineage>
        <taxon>Archaea</taxon>
        <taxon>Methanobacteriati</taxon>
        <taxon>Methanobacteriota</taxon>
        <taxon>Stenosarchaea group</taxon>
        <taxon>Halobacteria</taxon>
        <taxon>Halobacteriales</taxon>
        <taxon>Natronomonadaceae</taxon>
        <taxon>Haloglomus</taxon>
    </lineage>
</organism>
<dbReference type="PANTHER" id="PTHR43833:SF5">
    <property type="entry name" value="TRK SYSTEM POTASSIUM UPTAKE PROTEIN TRKA"/>
    <property type="match status" value="1"/>
</dbReference>
<dbReference type="GO" id="GO:0005886">
    <property type="term" value="C:plasma membrane"/>
    <property type="evidence" value="ECO:0007669"/>
    <property type="project" value="InterPro"/>
</dbReference>
<feature type="domain" description="RCK N-terminal" evidence="6">
    <location>
        <begin position="64"/>
        <end position="181"/>
    </location>
</feature>
<comment type="function">
    <text evidence="1">Part of a potassium transport system.</text>
</comment>
<evidence type="ECO:0000256" key="3">
    <source>
        <dbReference type="ARBA" id="ARBA00022538"/>
    </source>
</evidence>
<dbReference type="PROSITE" id="PS51201">
    <property type="entry name" value="RCK_N"/>
    <property type="match status" value="1"/>
</dbReference>
<dbReference type="InParanoid" id="A0A554NAD1"/>
<gene>
    <name evidence="7" type="ORF">DP107_08785</name>
</gene>
<dbReference type="PANTHER" id="PTHR43833">
    <property type="entry name" value="POTASSIUM CHANNEL PROTEIN 2-RELATED-RELATED"/>
    <property type="match status" value="1"/>
</dbReference>
<evidence type="ECO:0000259" key="6">
    <source>
        <dbReference type="PROSITE" id="PS51201"/>
    </source>
</evidence>